<dbReference type="PROSITE" id="PS51733">
    <property type="entry name" value="BPL_LPL_CATALYTIC"/>
    <property type="match status" value="1"/>
</dbReference>
<dbReference type="GO" id="GO:0005737">
    <property type="term" value="C:cytoplasm"/>
    <property type="evidence" value="ECO:0007669"/>
    <property type="project" value="TreeGrafter"/>
</dbReference>
<dbReference type="EMBL" id="JACIJI010000002">
    <property type="protein sequence ID" value="MBB5718791.1"/>
    <property type="molecule type" value="Genomic_DNA"/>
</dbReference>
<dbReference type="SUPFAM" id="SSF55681">
    <property type="entry name" value="Class II aaRS and biotin synthetases"/>
    <property type="match status" value="1"/>
</dbReference>
<dbReference type="InterPro" id="IPR003142">
    <property type="entry name" value="BPL_C"/>
</dbReference>
<gene>
    <name evidence="8" type="ORF">FHR23_001714</name>
</gene>
<evidence type="ECO:0000256" key="4">
    <source>
        <dbReference type="ARBA" id="ARBA00023267"/>
    </source>
</evidence>
<keyword evidence="9" id="KW-1185">Reference proteome</keyword>
<feature type="domain" description="BPL/LPL catalytic" evidence="7">
    <location>
        <begin position="13"/>
        <end position="181"/>
    </location>
</feature>
<dbReference type="SUPFAM" id="SSF50037">
    <property type="entry name" value="C-terminal domain of transcriptional repressors"/>
    <property type="match status" value="1"/>
</dbReference>
<dbReference type="Pfam" id="PF03099">
    <property type="entry name" value="BPL_LplA_LipB"/>
    <property type="match status" value="1"/>
</dbReference>
<comment type="caution">
    <text evidence="8">The sequence shown here is derived from an EMBL/GenBank/DDBJ whole genome shotgun (WGS) entry which is preliminary data.</text>
</comment>
<dbReference type="GO" id="GO:0005524">
    <property type="term" value="F:ATP binding"/>
    <property type="evidence" value="ECO:0007669"/>
    <property type="project" value="UniProtKB-KW"/>
</dbReference>
<proteinExistence type="predicted"/>
<evidence type="ECO:0000313" key="9">
    <source>
        <dbReference type="Proteomes" id="UP000554342"/>
    </source>
</evidence>
<keyword evidence="3" id="KW-0067">ATP-binding</keyword>
<protein>
    <recommendedName>
        <fullName evidence="5">biotin--[biotin carboxyl-carrier protein] ligase</fullName>
        <ecNumber evidence="5">6.3.4.15</ecNumber>
    </recommendedName>
</protein>
<dbReference type="Pfam" id="PF02237">
    <property type="entry name" value="BPL_C"/>
    <property type="match status" value="1"/>
</dbReference>
<dbReference type="EC" id="6.3.4.15" evidence="5"/>
<evidence type="ECO:0000256" key="3">
    <source>
        <dbReference type="ARBA" id="ARBA00022840"/>
    </source>
</evidence>
<keyword evidence="1 8" id="KW-0436">Ligase</keyword>
<dbReference type="GO" id="GO:0004077">
    <property type="term" value="F:biotin--[biotin carboxyl-carrier protein] ligase activity"/>
    <property type="evidence" value="ECO:0007669"/>
    <property type="project" value="UniProtKB-EC"/>
</dbReference>
<keyword evidence="4" id="KW-0092">Biotin</keyword>
<evidence type="ECO:0000256" key="2">
    <source>
        <dbReference type="ARBA" id="ARBA00022741"/>
    </source>
</evidence>
<sequence>MGDGRGKGVVLTIAIRSVAETGSTNADVIALAAAGAAEGFWLRADRQTGGRGRQGRQWESPSGNLYASTLVRLRPTDPPAPTLGLMAAVALEETLAVFLGEGRATIKWPNDLLIDGAKLSGILLERSGYAVVIGFGVNLAHYPQGLERPATSLSAQGVAIEPQPFLEVLAEMVERWVRRWRDEGLPPVRERWLAHAHAKGSALNVRQSDGSMIEGLFDGLDHSGALILRLADGSRHVMHTGDVFLI</sequence>
<name>A0A840YYE1_9SPHN</name>
<dbReference type="PANTHER" id="PTHR12835">
    <property type="entry name" value="BIOTIN PROTEIN LIGASE"/>
    <property type="match status" value="1"/>
</dbReference>
<dbReference type="InterPro" id="IPR045864">
    <property type="entry name" value="aa-tRNA-synth_II/BPL/LPL"/>
</dbReference>
<evidence type="ECO:0000256" key="1">
    <source>
        <dbReference type="ARBA" id="ARBA00022598"/>
    </source>
</evidence>
<evidence type="ECO:0000256" key="5">
    <source>
        <dbReference type="ARBA" id="ARBA00024227"/>
    </source>
</evidence>
<dbReference type="InterPro" id="IPR008988">
    <property type="entry name" value="Transcriptional_repressor_C"/>
</dbReference>
<evidence type="ECO:0000259" key="7">
    <source>
        <dbReference type="PROSITE" id="PS51733"/>
    </source>
</evidence>
<dbReference type="CDD" id="cd16442">
    <property type="entry name" value="BPL"/>
    <property type="match status" value="1"/>
</dbReference>
<evidence type="ECO:0000313" key="8">
    <source>
        <dbReference type="EMBL" id="MBB5718791.1"/>
    </source>
</evidence>
<reference evidence="8 9" key="1">
    <citation type="submission" date="2020-08" db="EMBL/GenBank/DDBJ databases">
        <title>Genomic Encyclopedia of Type Strains, Phase IV (KMG-IV): sequencing the most valuable type-strain genomes for metagenomic binning, comparative biology and taxonomic classification.</title>
        <authorList>
            <person name="Goeker M."/>
        </authorList>
    </citation>
    <scope>NUCLEOTIDE SEQUENCE [LARGE SCALE GENOMIC DNA]</scope>
    <source>
        <strain evidence="8 9">DSM 27203</strain>
    </source>
</reference>
<comment type="catalytic activity">
    <reaction evidence="6">
        <text>biotin + L-lysyl-[protein] + ATP = N(6)-biotinyl-L-lysyl-[protein] + AMP + diphosphate + H(+)</text>
        <dbReference type="Rhea" id="RHEA:11756"/>
        <dbReference type="Rhea" id="RHEA-COMP:9752"/>
        <dbReference type="Rhea" id="RHEA-COMP:10505"/>
        <dbReference type="ChEBI" id="CHEBI:15378"/>
        <dbReference type="ChEBI" id="CHEBI:29969"/>
        <dbReference type="ChEBI" id="CHEBI:30616"/>
        <dbReference type="ChEBI" id="CHEBI:33019"/>
        <dbReference type="ChEBI" id="CHEBI:57586"/>
        <dbReference type="ChEBI" id="CHEBI:83144"/>
        <dbReference type="ChEBI" id="CHEBI:456215"/>
        <dbReference type="EC" id="6.3.4.15"/>
    </reaction>
</comment>
<dbReference type="PANTHER" id="PTHR12835:SF5">
    <property type="entry name" value="BIOTIN--PROTEIN LIGASE"/>
    <property type="match status" value="1"/>
</dbReference>
<keyword evidence="2" id="KW-0547">Nucleotide-binding</keyword>
<evidence type="ECO:0000256" key="6">
    <source>
        <dbReference type="ARBA" id="ARBA00047846"/>
    </source>
</evidence>
<dbReference type="AlphaFoldDB" id="A0A840YYE1"/>
<dbReference type="Gene3D" id="3.30.930.10">
    <property type="entry name" value="Bira Bifunctional Protein, Domain 2"/>
    <property type="match status" value="1"/>
</dbReference>
<accession>A0A840YYE1</accession>
<dbReference type="InterPro" id="IPR004408">
    <property type="entry name" value="Biotin_CoA_COase_ligase"/>
</dbReference>
<organism evidence="8 9">
    <name type="scientific">Stakelama sediminis</name>
    <dbReference type="NCBI Taxonomy" id="463200"/>
    <lineage>
        <taxon>Bacteria</taxon>
        <taxon>Pseudomonadati</taxon>
        <taxon>Pseudomonadota</taxon>
        <taxon>Alphaproteobacteria</taxon>
        <taxon>Sphingomonadales</taxon>
        <taxon>Sphingomonadaceae</taxon>
        <taxon>Stakelama</taxon>
    </lineage>
</organism>
<dbReference type="Proteomes" id="UP000554342">
    <property type="component" value="Unassembled WGS sequence"/>
</dbReference>
<dbReference type="InterPro" id="IPR004143">
    <property type="entry name" value="BPL_LPL_catalytic"/>
</dbReference>
<dbReference type="Gene3D" id="2.30.30.100">
    <property type="match status" value="1"/>
</dbReference>
<dbReference type="NCBIfam" id="TIGR00121">
    <property type="entry name" value="birA_ligase"/>
    <property type="match status" value="1"/>
</dbReference>